<dbReference type="GO" id="GO:0005886">
    <property type="term" value="C:plasma membrane"/>
    <property type="evidence" value="ECO:0007669"/>
    <property type="project" value="UniProtKB-SubCell"/>
</dbReference>
<feature type="transmembrane region" description="Helical" evidence="7">
    <location>
        <begin position="117"/>
        <end position="138"/>
    </location>
</feature>
<evidence type="ECO:0000313" key="9">
    <source>
        <dbReference type="EMBL" id="BAU89978.1"/>
    </source>
</evidence>
<dbReference type="Pfam" id="PF03458">
    <property type="entry name" value="Gly_transporter"/>
    <property type="match status" value="2"/>
</dbReference>
<organism evidence="9 10">
    <name type="scientific">Methylorubrum populi</name>
    <dbReference type="NCBI Taxonomy" id="223967"/>
    <lineage>
        <taxon>Bacteria</taxon>
        <taxon>Pseudomonadati</taxon>
        <taxon>Pseudomonadota</taxon>
        <taxon>Alphaproteobacteria</taxon>
        <taxon>Hyphomicrobiales</taxon>
        <taxon>Methylobacteriaceae</taxon>
        <taxon>Methylorubrum</taxon>
    </lineage>
</organism>
<keyword evidence="3" id="KW-1003">Cell membrane</keyword>
<dbReference type="OrthoDB" id="9791874at2"/>
<evidence type="ECO:0000313" key="10">
    <source>
        <dbReference type="Proteomes" id="UP000218288"/>
    </source>
</evidence>
<evidence type="ECO:0000256" key="1">
    <source>
        <dbReference type="ARBA" id="ARBA00004651"/>
    </source>
</evidence>
<dbReference type="RefSeq" id="WP_096484386.1">
    <property type="nucleotide sequence ID" value="NZ_AP014809.1"/>
</dbReference>
<evidence type="ECO:0000256" key="2">
    <source>
        <dbReference type="ARBA" id="ARBA00008193"/>
    </source>
</evidence>
<dbReference type="PANTHER" id="PTHR30506">
    <property type="entry name" value="INNER MEMBRANE PROTEIN"/>
    <property type="match status" value="1"/>
</dbReference>
<dbReference type="PANTHER" id="PTHR30506:SF3">
    <property type="entry name" value="UPF0126 INNER MEMBRANE PROTEIN YADS-RELATED"/>
    <property type="match status" value="1"/>
</dbReference>
<name>A0A169QTQ0_9HYPH</name>
<dbReference type="InterPro" id="IPR005115">
    <property type="entry name" value="Gly_transporter"/>
</dbReference>
<comment type="subcellular location">
    <subcellularLocation>
        <location evidence="1">Cell membrane</location>
        <topology evidence="1">Multi-pass membrane protein</topology>
    </subcellularLocation>
</comment>
<gene>
    <name evidence="9" type="ORF">MPPM_1373</name>
</gene>
<dbReference type="EMBL" id="AP014809">
    <property type="protein sequence ID" value="BAU89978.1"/>
    <property type="molecule type" value="Genomic_DNA"/>
</dbReference>
<reference evidence="9 10" key="1">
    <citation type="journal article" date="2016" name="Genome Announc.">
        <title>Complete Genome Sequence of Methylobacterium populi P-1M, Isolated from Pink-Pigmented Household Biofilm.</title>
        <authorList>
            <person name="Morohoshi T."/>
            <person name="Ikeda T."/>
        </authorList>
    </citation>
    <scope>NUCLEOTIDE SEQUENCE [LARGE SCALE GENOMIC DNA]</scope>
    <source>
        <strain evidence="9 10">P-1M</strain>
    </source>
</reference>
<proteinExistence type="inferred from homology"/>
<evidence type="ECO:0000256" key="5">
    <source>
        <dbReference type="ARBA" id="ARBA00022989"/>
    </source>
</evidence>
<feature type="domain" description="Glycine transporter" evidence="8">
    <location>
        <begin position="94"/>
        <end position="166"/>
    </location>
</feature>
<feature type="transmembrane region" description="Helical" evidence="7">
    <location>
        <begin position="6"/>
        <end position="25"/>
    </location>
</feature>
<feature type="transmembrane region" description="Helical" evidence="7">
    <location>
        <begin position="65"/>
        <end position="83"/>
    </location>
</feature>
<feature type="transmembrane region" description="Helical" evidence="7">
    <location>
        <begin position="174"/>
        <end position="195"/>
    </location>
</feature>
<evidence type="ECO:0000259" key="8">
    <source>
        <dbReference type="Pfam" id="PF03458"/>
    </source>
</evidence>
<feature type="transmembrane region" description="Helical" evidence="7">
    <location>
        <begin position="90"/>
        <end position="111"/>
    </location>
</feature>
<comment type="similarity">
    <text evidence="2">Belongs to the UPF0126 family.</text>
</comment>
<keyword evidence="6 7" id="KW-0472">Membrane</keyword>
<feature type="transmembrane region" description="Helical" evidence="7">
    <location>
        <begin position="32"/>
        <end position="53"/>
    </location>
</feature>
<keyword evidence="4 7" id="KW-0812">Transmembrane</keyword>
<feature type="transmembrane region" description="Helical" evidence="7">
    <location>
        <begin position="150"/>
        <end position="168"/>
    </location>
</feature>
<evidence type="ECO:0000256" key="7">
    <source>
        <dbReference type="SAM" id="Phobius"/>
    </source>
</evidence>
<keyword evidence="5 7" id="KW-1133">Transmembrane helix</keyword>
<evidence type="ECO:0000256" key="3">
    <source>
        <dbReference type="ARBA" id="ARBA00022475"/>
    </source>
</evidence>
<evidence type="ECO:0000256" key="6">
    <source>
        <dbReference type="ARBA" id="ARBA00023136"/>
    </source>
</evidence>
<evidence type="ECO:0000256" key="4">
    <source>
        <dbReference type="ARBA" id="ARBA00022692"/>
    </source>
</evidence>
<dbReference type="AlphaFoldDB" id="A0A169QTQ0"/>
<feature type="domain" description="Glycine transporter" evidence="8">
    <location>
        <begin position="8"/>
        <end position="81"/>
    </location>
</feature>
<dbReference type="Proteomes" id="UP000218288">
    <property type="component" value="Chromosome"/>
</dbReference>
<protein>
    <submittedName>
        <fullName evidence="9">Putative membrane protein</fullName>
    </submittedName>
</protein>
<sequence>MFETATATLDWLGVIVFTITGALVASRKAMDFVGFAVLGTATGIGGGTLRDLLLGSPVFWTQRPAYLLACLVVSCAVFFVAHIPQSRYRALIRLDALGLALFAVAGAETAIQAGASGAVAVVMGVVTATFGGVIRDLLGGDSPVILSREIYASAAGAGAATYVALAALGAPRELALGSGFLVALLLRAVSLRLGWTLPRYRPRTRLPDN</sequence>
<accession>A0A169QTQ0</accession>